<dbReference type="EMBL" id="MH427217">
    <property type="protein sequence ID" value="AWU47084.1"/>
    <property type="molecule type" value="Genomic_DNA"/>
</dbReference>
<name>A0A2U9QHK8_9POXV</name>
<keyword evidence="2" id="KW-0946">Virion</keyword>
<evidence type="ECO:0000313" key="4">
    <source>
        <dbReference type="Proteomes" id="UP000249273"/>
    </source>
</evidence>
<sequence length="144" mass="16480">MEIVNIFLETNSGRIRIALNTSTHKCSSCIGECVCTNNVIRTAINNFLDVLDKYIDINRSIFYIALRDKDMFFFKCDCGTTTLINNEFYVFDHGLIITDDDYNERDILAIGFIITDTLPISILPRENVSISVYSCNGRYYDGMI</sequence>
<keyword evidence="4" id="KW-1185">Reference proteome</keyword>
<dbReference type="Pfam" id="PF06138">
    <property type="entry name" value="Chordopox_E11"/>
    <property type="match status" value="1"/>
</dbReference>
<organism evidence="3">
    <name type="scientific">Sea otter poxvirus</name>
    <dbReference type="NCBI Taxonomy" id="1416741"/>
    <lineage>
        <taxon>Viruses</taxon>
        <taxon>Varidnaviria</taxon>
        <taxon>Bamfordvirae</taxon>
        <taxon>Nucleocytoviricota</taxon>
        <taxon>Pokkesviricetes</taxon>
        <taxon>Chitovirales</taxon>
        <taxon>Poxviridae</taxon>
        <taxon>Chordopoxvirinae</taxon>
        <taxon>Mustelpoxvirus</taxon>
        <taxon>Mustelpoxvirus seaotterpox</taxon>
        <taxon>Sea otterpox virus</taxon>
    </lineage>
</organism>
<dbReference type="KEGG" id="vg:36841036"/>
<comment type="subcellular location">
    <subcellularLocation>
        <location evidence="1">Virion</location>
    </subcellularLocation>
</comment>
<proteinExistence type="predicted"/>
<dbReference type="Proteomes" id="UP000249273">
    <property type="component" value="Segment"/>
</dbReference>
<dbReference type="InterPro" id="IPR009201">
    <property type="entry name" value="Virion_core"/>
</dbReference>
<reference evidence="3" key="1">
    <citation type="submission" date="2018-05" db="EMBL/GenBank/DDBJ databases">
        <title>Complete Genome Sequence of a Novel Sea Otter Poxvirus.</title>
        <authorList>
            <person name="Jacob J.M."/>
            <person name="Subramaniam K."/>
            <person name="Tu S.-L."/>
            <person name="Nielsen O."/>
            <person name="Tuomi P.A."/>
            <person name="Upton C."/>
            <person name="Waltzek T.B."/>
        </authorList>
    </citation>
    <scope>NUCLEOTIDE SEQUENCE [LARGE SCALE GENOMIC DNA]</scope>
    <source>
        <strain evidence="3">ELK</strain>
    </source>
</reference>
<dbReference type="GO" id="GO:0044423">
    <property type="term" value="C:virion component"/>
    <property type="evidence" value="ECO:0007669"/>
    <property type="project" value="UniProtKB-KW"/>
</dbReference>
<gene>
    <name evidence="3" type="primary">SOPV-ELK-039</name>
</gene>
<dbReference type="OrthoDB" id="16740at10239"/>
<protein>
    <submittedName>
        <fullName evidence="3">Virion core protein</fullName>
    </submittedName>
</protein>
<evidence type="ECO:0000256" key="2">
    <source>
        <dbReference type="ARBA" id="ARBA00022844"/>
    </source>
</evidence>
<evidence type="ECO:0000313" key="3">
    <source>
        <dbReference type="EMBL" id="AWU47084.1"/>
    </source>
</evidence>
<dbReference type="GeneID" id="36841036"/>
<accession>A0A2U9QHK8</accession>
<evidence type="ECO:0000256" key="1">
    <source>
        <dbReference type="ARBA" id="ARBA00004328"/>
    </source>
</evidence>
<dbReference type="PIRSF" id="PIRSF015797">
    <property type="entry name" value="Virion_core"/>
    <property type="match status" value="1"/>
</dbReference>
<dbReference type="RefSeq" id="YP_009480577.1">
    <property type="nucleotide sequence ID" value="NC_037656.1"/>
</dbReference>